<sequence length="178" mass="20693">MKFIFMETEKIIDLISYTVPAIVTGIVSYYFFFNYTKNEERKIKLSILKENQNNGLHLKLQAYERMTLFMERIKPSKLLLRVTSINNDKNAYTLSLINTIEQEFEHNLSQQIYISEECWSVIIAAKNATSQIIKKTSEDKNITNAQELREAILKRMLETSPPSTTALSFIKNEVKSIL</sequence>
<dbReference type="InterPro" id="IPR057695">
    <property type="entry name" value="DUF7935"/>
</dbReference>
<feature type="transmembrane region" description="Helical" evidence="1">
    <location>
        <begin position="12"/>
        <end position="32"/>
    </location>
</feature>
<keyword evidence="1" id="KW-0472">Membrane</keyword>
<name>A0A3D9RXL0_9FLAO</name>
<gene>
    <name evidence="2" type="ORF">BX611_1386</name>
</gene>
<organism evidence="2 3">
    <name type="scientific">Lutibacter oceani</name>
    <dbReference type="NCBI Taxonomy" id="1853311"/>
    <lineage>
        <taxon>Bacteria</taxon>
        <taxon>Pseudomonadati</taxon>
        <taxon>Bacteroidota</taxon>
        <taxon>Flavobacteriia</taxon>
        <taxon>Flavobacteriales</taxon>
        <taxon>Flavobacteriaceae</taxon>
        <taxon>Lutibacter</taxon>
    </lineage>
</organism>
<accession>A0A3D9RXL0</accession>
<comment type="caution">
    <text evidence="2">The sequence shown here is derived from an EMBL/GenBank/DDBJ whole genome shotgun (WGS) entry which is preliminary data.</text>
</comment>
<evidence type="ECO:0000313" key="2">
    <source>
        <dbReference type="EMBL" id="REE81846.1"/>
    </source>
</evidence>
<dbReference type="AlphaFoldDB" id="A0A3D9RXL0"/>
<evidence type="ECO:0000313" key="3">
    <source>
        <dbReference type="Proteomes" id="UP000256429"/>
    </source>
</evidence>
<dbReference type="Proteomes" id="UP000256429">
    <property type="component" value="Unassembled WGS sequence"/>
</dbReference>
<keyword evidence="1" id="KW-1133">Transmembrane helix</keyword>
<dbReference type="Pfam" id="PF25589">
    <property type="entry name" value="DUF7935"/>
    <property type="match status" value="1"/>
</dbReference>
<proteinExistence type="predicted"/>
<keyword evidence="1" id="KW-0812">Transmembrane</keyword>
<reference evidence="2 3" key="1">
    <citation type="submission" date="2018-08" db="EMBL/GenBank/DDBJ databases">
        <title>Genomic Encyclopedia of Type Strains, Phase III (KMG-III): the genomes of soil and plant-associated and newly described type strains.</title>
        <authorList>
            <person name="Whitman W."/>
        </authorList>
    </citation>
    <scope>NUCLEOTIDE SEQUENCE [LARGE SCALE GENOMIC DNA]</scope>
    <source>
        <strain evidence="2 3">325-5</strain>
    </source>
</reference>
<evidence type="ECO:0000256" key="1">
    <source>
        <dbReference type="SAM" id="Phobius"/>
    </source>
</evidence>
<dbReference type="EMBL" id="QTTQ01000010">
    <property type="protein sequence ID" value="REE81846.1"/>
    <property type="molecule type" value="Genomic_DNA"/>
</dbReference>
<protein>
    <submittedName>
        <fullName evidence="2">Uncharacterized protein</fullName>
    </submittedName>
</protein>
<keyword evidence="3" id="KW-1185">Reference proteome</keyword>